<keyword evidence="4" id="KW-1185">Reference proteome</keyword>
<dbReference type="InterPro" id="IPR006935">
    <property type="entry name" value="Helicase/UvrB_N"/>
</dbReference>
<protein>
    <submittedName>
        <fullName evidence="3">Type I restriction enzyme R subunit</fullName>
    </submittedName>
</protein>
<gene>
    <name evidence="3" type="ORF">C8P67_102247</name>
</gene>
<dbReference type="SUPFAM" id="SSF52540">
    <property type="entry name" value="P-loop containing nucleoside triphosphate hydrolases"/>
    <property type="match status" value="1"/>
</dbReference>
<dbReference type="Gene3D" id="3.90.1570.30">
    <property type="match status" value="1"/>
</dbReference>
<name>A0A3E0ET81_9FLAO</name>
<dbReference type="GO" id="GO:0009307">
    <property type="term" value="P:DNA restriction-modification system"/>
    <property type="evidence" value="ECO:0007669"/>
    <property type="project" value="UniProtKB-KW"/>
</dbReference>
<dbReference type="GO" id="GO:0009035">
    <property type="term" value="F:type I site-specific deoxyribonuclease activity"/>
    <property type="evidence" value="ECO:0007669"/>
    <property type="project" value="UniProtKB-EC"/>
</dbReference>
<proteinExistence type="predicted"/>
<dbReference type="InterPro" id="IPR027417">
    <property type="entry name" value="P-loop_NTPase"/>
</dbReference>
<dbReference type="PANTHER" id="PTHR47396">
    <property type="entry name" value="TYPE I RESTRICTION ENZYME ECOKI R PROTEIN"/>
    <property type="match status" value="1"/>
</dbReference>
<evidence type="ECO:0000313" key="3">
    <source>
        <dbReference type="EMBL" id="REH00994.1"/>
    </source>
</evidence>
<dbReference type="CDD" id="cd18032">
    <property type="entry name" value="DEXHc_RE_I_III_res"/>
    <property type="match status" value="1"/>
</dbReference>
<evidence type="ECO:0000313" key="4">
    <source>
        <dbReference type="Proteomes" id="UP000257136"/>
    </source>
</evidence>
<dbReference type="Proteomes" id="UP000257136">
    <property type="component" value="Unassembled WGS sequence"/>
</dbReference>
<dbReference type="Pfam" id="PF08463">
    <property type="entry name" value="EcoEI_R_C"/>
    <property type="match status" value="1"/>
</dbReference>
<organism evidence="3 4">
    <name type="scientific">Flavobacterium aquicola</name>
    <dbReference type="NCBI Taxonomy" id="1682742"/>
    <lineage>
        <taxon>Bacteria</taxon>
        <taxon>Pseudomonadati</taxon>
        <taxon>Bacteroidota</taxon>
        <taxon>Flavobacteriia</taxon>
        <taxon>Flavobacteriales</taxon>
        <taxon>Flavobacteriaceae</taxon>
        <taxon>Flavobacterium</taxon>
    </lineage>
</organism>
<dbReference type="Pfam" id="PF04851">
    <property type="entry name" value="ResIII"/>
    <property type="match status" value="1"/>
</dbReference>
<feature type="coiled-coil region" evidence="1">
    <location>
        <begin position="788"/>
        <end position="825"/>
    </location>
</feature>
<accession>A0A3E0ET81</accession>
<dbReference type="PROSITE" id="PS51192">
    <property type="entry name" value="HELICASE_ATP_BIND_1"/>
    <property type="match status" value="1"/>
</dbReference>
<dbReference type="GO" id="GO:0005524">
    <property type="term" value="F:ATP binding"/>
    <property type="evidence" value="ECO:0007669"/>
    <property type="project" value="UniProtKB-KW"/>
</dbReference>
<dbReference type="InterPro" id="IPR013670">
    <property type="entry name" value="EcoEI_R_C_dom"/>
</dbReference>
<dbReference type="EMBL" id="QUNI01000002">
    <property type="protein sequence ID" value="REH00994.1"/>
    <property type="molecule type" value="Genomic_DNA"/>
</dbReference>
<dbReference type="AlphaFoldDB" id="A0A3E0ET81"/>
<evidence type="ECO:0000256" key="1">
    <source>
        <dbReference type="SAM" id="Coils"/>
    </source>
</evidence>
<keyword evidence="1" id="KW-0175">Coiled coil</keyword>
<dbReference type="InterPro" id="IPR014001">
    <property type="entry name" value="Helicase_ATP-bd"/>
</dbReference>
<dbReference type="Gene3D" id="3.40.50.300">
    <property type="entry name" value="P-loop containing nucleotide triphosphate hydrolases"/>
    <property type="match status" value="2"/>
</dbReference>
<comment type="caution">
    <text evidence="3">The sequence shown here is derived from an EMBL/GenBank/DDBJ whole genome shotgun (WGS) entry which is preliminary data.</text>
</comment>
<dbReference type="InterPro" id="IPR050742">
    <property type="entry name" value="Helicase_Restrict-Modif_Enz"/>
</dbReference>
<reference evidence="3 4" key="1">
    <citation type="submission" date="2018-08" db="EMBL/GenBank/DDBJ databases">
        <title>Genomic Encyclopedia of Archaeal and Bacterial Type Strains, Phase II (KMG-II): from individual species to whole genera.</title>
        <authorList>
            <person name="Goeker M."/>
        </authorList>
    </citation>
    <scope>NUCLEOTIDE SEQUENCE [LARGE SCALE GENOMIC DNA]</scope>
    <source>
        <strain evidence="3 4">DSM 100880</strain>
    </source>
</reference>
<dbReference type="PANTHER" id="PTHR47396:SF1">
    <property type="entry name" value="ATP-DEPENDENT HELICASE IRC3-RELATED"/>
    <property type="match status" value="1"/>
</dbReference>
<sequence>MFGCFVHKYTLLKNEKHTRKEIIDHRLKQAGWNVNDRLQVIEEFNIQVSLPHEVNEPRTKYEGHQFSDYVLLGKDGQPLAVIEAKKSLVDANIGKEQAKQYCYNIQNEKGGELPFCFFTNGHDIFFWDLGNYPPKKVHGFPTRDDLERYKYIRKNRKPLVTELINSNIAGRDYQVQAIRSVMEGIDRRKRTFLLVMATGTGKTRTTIAMVDALMKAGWVERVLFLVDRIALRNQALEAFKEYLPNEPAWPKIGEKSIAKDRRIYTSTYPTMLNIIRDKDNSLSPYFFDLIVVDESHRSIYNTYQEVLDYFNTITLGLTATPTDVIDHNTFKLFECEDGIPTFAYSYEEAVNNIPSYLCDFQVMKIQTKFQEEGISKRTISLEDQKQLILEGKEVAEINFEGTDLEKKVINKGTNVTIVKEFMEECIKDPNGVLPGKTIFFCATKAHARRIEAIFDSLYPEYTGELAKVMVSDDPRVYGKGGLLHQFTHNDMPRIAISVDMLDTGIDVRELVNLVFVKPVFSYTKFWQMIGRGTRLLERTKIKPWCPEKDIFLIMDCWDNFEYFKLNPKGKELKAQIPLPVRFAGIRIDKIEKALEKNKTEIAQKEIEKLRTQISELPTKSVVIQDSRTDLAKAKEDNFWSHLTYEKFDFLRHTIKPLFRTVSQTDFKAMRFQKDVLEVSLTHLSEENEKFEILKENIITIVSELPLSINIVAKHTSFLKQILTNHYWSIITDNGFDELSEIISPLIKFREQRFQSDGPAKLNLQDVLKTKEMVEFGPRNEAVSITKYREMVEEKIAELTERNPILQRLKSGITISEEEAQQLAEELYEEDPHITESLLRKVYKHQRAKFIQFIKHILGIEILESFDEQVSKAVQQFIVEHTNLTSRQIEFLNLLKNYIIERGIIEKRDLIQAPFTIIHPKGIRGIFSPSEIQDILTLTETFAA</sequence>
<dbReference type="GO" id="GO:0003677">
    <property type="term" value="F:DNA binding"/>
    <property type="evidence" value="ECO:0007669"/>
    <property type="project" value="UniProtKB-KW"/>
</dbReference>
<feature type="domain" description="Helicase ATP-binding" evidence="2">
    <location>
        <begin position="183"/>
        <end position="339"/>
    </location>
</feature>
<dbReference type="SMART" id="SM00487">
    <property type="entry name" value="DEXDc"/>
    <property type="match status" value="1"/>
</dbReference>
<evidence type="ECO:0000259" key="2">
    <source>
        <dbReference type="PROSITE" id="PS51192"/>
    </source>
</evidence>
<dbReference type="GO" id="GO:0005829">
    <property type="term" value="C:cytosol"/>
    <property type="evidence" value="ECO:0007669"/>
    <property type="project" value="TreeGrafter"/>
</dbReference>
<dbReference type="CDD" id="cd18799">
    <property type="entry name" value="SF2_C_EcoAI-like"/>
    <property type="match status" value="1"/>
</dbReference>